<dbReference type="PROSITE" id="PS50885">
    <property type="entry name" value="HAMP"/>
    <property type="match status" value="1"/>
</dbReference>
<dbReference type="GO" id="GO:0004673">
    <property type="term" value="F:protein histidine kinase activity"/>
    <property type="evidence" value="ECO:0007669"/>
    <property type="project" value="UniProtKB-EC"/>
</dbReference>
<proteinExistence type="predicted"/>
<keyword evidence="7" id="KW-0472">Membrane</keyword>
<evidence type="ECO:0000259" key="9">
    <source>
        <dbReference type="PROSITE" id="PS50885"/>
    </source>
</evidence>
<dbReference type="PANTHER" id="PTHR43065:SF47">
    <property type="match status" value="1"/>
</dbReference>
<evidence type="ECO:0000259" key="8">
    <source>
        <dbReference type="PROSITE" id="PS50109"/>
    </source>
</evidence>
<evidence type="ECO:0000256" key="5">
    <source>
        <dbReference type="ARBA" id="ARBA00022679"/>
    </source>
</evidence>
<evidence type="ECO:0000256" key="2">
    <source>
        <dbReference type="ARBA" id="ARBA00004370"/>
    </source>
</evidence>
<keyword evidence="7" id="KW-1133">Transmembrane helix</keyword>
<keyword evidence="11" id="KW-1185">Reference proteome</keyword>
<dbReference type="EC" id="2.7.13.3" evidence="3"/>
<evidence type="ECO:0000256" key="1">
    <source>
        <dbReference type="ARBA" id="ARBA00000085"/>
    </source>
</evidence>
<dbReference type="CDD" id="cd00075">
    <property type="entry name" value="HATPase"/>
    <property type="match status" value="1"/>
</dbReference>
<gene>
    <name evidence="10" type="ORF">RNAN_2125</name>
</gene>
<protein>
    <recommendedName>
        <fullName evidence="3">histidine kinase</fullName>
        <ecNumber evidence="3">2.7.13.3</ecNumber>
    </recommendedName>
</protein>
<comment type="catalytic activity">
    <reaction evidence="1">
        <text>ATP + protein L-histidine = ADP + protein N-phospho-L-histidine.</text>
        <dbReference type="EC" id="2.7.13.3"/>
    </reaction>
</comment>
<dbReference type="SMART" id="SM00387">
    <property type="entry name" value="HATPase_c"/>
    <property type="match status" value="1"/>
</dbReference>
<dbReference type="EMBL" id="BAFK01000010">
    <property type="protein sequence ID" value="GAB59135.1"/>
    <property type="molecule type" value="Genomic_DNA"/>
</dbReference>
<dbReference type="Proteomes" id="UP000004374">
    <property type="component" value="Unassembled WGS sequence"/>
</dbReference>
<dbReference type="OrthoDB" id="2521613at2"/>
<keyword evidence="4" id="KW-0597">Phosphoprotein</keyword>
<feature type="domain" description="Histidine kinase" evidence="8">
    <location>
        <begin position="401"/>
        <end position="633"/>
    </location>
</feature>
<dbReference type="Gene3D" id="6.10.340.10">
    <property type="match status" value="1"/>
</dbReference>
<dbReference type="Gene3D" id="3.30.565.10">
    <property type="entry name" value="Histidine kinase-like ATPase, C-terminal domain"/>
    <property type="match status" value="1"/>
</dbReference>
<dbReference type="STRING" id="562729.RNAN_2125"/>
<dbReference type="PANTHER" id="PTHR43065">
    <property type="entry name" value="SENSOR HISTIDINE KINASE"/>
    <property type="match status" value="1"/>
</dbReference>
<dbReference type="PRINTS" id="PR00344">
    <property type="entry name" value="BCTRLSENSOR"/>
</dbReference>
<feature type="transmembrane region" description="Helical" evidence="7">
    <location>
        <begin position="12"/>
        <end position="35"/>
    </location>
</feature>
<dbReference type="InterPro" id="IPR005467">
    <property type="entry name" value="His_kinase_dom"/>
</dbReference>
<keyword evidence="5" id="KW-0808">Transferase</keyword>
<reference evidence="10 11" key="1">
    <citation type="journal article" date="2012" name="J. Bacteriol.">
        <title>Genome Sequence of the Protease-Producing Bacterium Rheinheimera nanhaiensis E407-8T, Isolated from Deep-Sea Sediment of the South China Sea.</title>
        <authorList>
            <person name="Zhang X.-Y."/>
            <person name="Zhang Y.-J."/>
            <person name="Qin Q.-L."/>
            <person name="Xie B.-B."/>
            <person name="Chen X.-L."/>
            <person name="Zhou B.-C."/>
            <person name="Zhang Y.-Z."/>
        </authorList>
    </citation>
    <scope>NUCLEOTIDE SEQUENCE [LARGE SCALE GENOMIC DNA]</scope>
    <source>
        <strain evidence="10 11">E407-8</strain>
    </source>
</reference>
<evidence type="ECO:0000256" key="7">
    <source>
        <dbReference type="SAM" id="Phobius"/>
    </source>
</evidence>
<dbReference type="InterPro" id="IPR003660">
    <property type="entry name" value="HAMP_dom"/>
</dbReference>
<evidence type="ECO:0000256" key="6">
    <source>
        <dbReference type="ARBA" id="ARBA00022777"/>
    </source>
</evidence>
<comment type="subcellular location">
    <subcellularLocation>
        <location evidence="2">Membrane</location>
    </subcellularLocation>
</comment>
<name>I1DYK7_9GAMM</name>
<dbReference type="GO" id="GO:0016020">
    <property type="term" value="C:membrane"/>
    <property type="evidence" value="ECO:0007669"/>
    <property type="project" value="UniProtKB-SubCell"/>
</dbReference>
<sequence length="638" mass="70979">MSKARFSFKQLLITQFVLGAMIPTLLLSSLLIAAFRDIQTEEQIEKQAAQTQSAVLQLEFELEKLSLQLQQLAKDSNVALAASSGVFAPDARNNMLSVAQQHPLASGLLLLDSKYWVAEAIPISAMVLPISPLQPELTKLYQADYTAVNTTVLLEADQFSELLLPAPNRPGSSHWLVMFLPLKLADSTGIDPRSKLSGALVALISAEQLNTRLQQYLPHARLLNIYWQQQALLPDVAPLDDSVVTRTSLTVPATDLSLSVVVASSRQQALQPITELTYRFVQITLLFLVILLVTGWLFVRREIRPLAQLSDLVAGYAKGELTQPVQHFPYIEFDSIASVLQNMAQTLSEHQHSLEAKVTQRTAELQRAVADLHQTNTTLIKTQQQLIEAEKSSQIGILVAGIAREITAPVSSSMRAVSALDTQHTQIIAAVRQSTLKRSELEQYLRFTADAIEQLGLQLKRAQELLQSFNAMAVDQSREQKRNFNLYDYLHDVVLNLRYELGQYQVKTDIIGDKVMVVQSYPGSFSRILTNLILNSLEHGFDRQQKHHISISYQLLENGLLELRYQDDGAGMPAEVMQRMYEPFFTTAQQEGGSGLGLSIVHSLVTQQLKGTINCNSTPGNGCTFIFTLPVRVVIKPR</sequence>
<dbReference type="InterPro" id="IPR003594">
    <property type="entry name" value="HATPase_dom"/>
</dbReference>
<evidence type="ECO:0000313" key="10">
    <source>
        <dbReference type="EMBL" id="GAB59135.1"/>
    </source>
</evidence>
<keyword evidence="6" id="KW-0418">Kinase</keyword>
<keyword evidence="7" id="KW-0812">Transmembrane</keyword>
<evidence type="ECO:0000313" key="11">
    <source>
        <dbReference type="Proteomes" id="UP000004374"/>
    </source>
</evidence>
<dbReference type="RefSeq" id="WP_008221466.1">
    <property type="nucleotide sequence ID" value="NZ_BAFK01000010.1"/>
</dbReference>
<feature type="transmembrane region" description="Helical" evidence="7">
    <location>
        <begin position="280"/>
        <end position="299"/>
    </location>
</feature>
<evidence type="ECO:0000256" key="4">
    <source>
        <dbReference type="ARBA" id="ARBA00022553"/>
    </source>
</evidence>
<evidence type="ECO:0000256" key="3">
    <source>
        <dbReference type="ARBA" id="ARBA00012438"/>
    </source>
</evidence>
<feature type="domain" description="HAMP" evidence="9">
    <location>
        <begin position="300"/>
        <end position="352"/>
    </location>
</feature>
<dbReference type="Gene3D" id="1.10.287.130">
    <property type="match status" value="1"/>
</dbReference>
<dbReference type="GO" id="GO:0007165">
    <property type="term" value="P:signal transduction"/>
    <property type="evidence" value="ECO:0007669"/>
    <property type="project" value="InterPro"/>
</dbReference>
<dbReference type="PROSITE" id="PS50109">
    <property type="entry name" value="HIS_KIN"/>
    <property type="match status" value="1"/>
</dbReference>
<dbReference type="AlphaFoldDB" id="I1DYK7"/>
<accession>I1DYK7</accession>
<dbReference type="InterPro" id="IPR036890">
    <property type="entry name" value="HATPase_C_sf"/>
</dbReference>
<organism evidence="10 11">
    <name type="scientific">Rheinheimera nanhaiensis E407-8</name>
    <dbReference type="NCBI Taxonomy" id="562729"/>
    <lineage>
        <taxon>Bacteria</taxon>
        <taxon>Pseudomonadati</taxon>
        <taxon>Pseudomonadota</taxon>
        <taxon>Gammaproteobacteria</taxon>
        <taxon>Chromatiales</taxon>
        <taxon>Chromatiaceae</taxon>
        <taxon>Rheinheimera</taxon>
    </lineage>
</organism>
<dbReference type="InterPro" id="IPR004358">
    <property type="entry name" value="Sig_transdc_His_kin-like_C"/>
</dbReference>
<comment type="caution">
    <text evidence="10">The sequence shown here is derived from an EMBL/GenBank/DDBJ whole genome shotgun (WGS) entry which is preliminary data.</text>
</comment>
<dbReference type="Pfam" id="PF02518">
    <property type="entry name" value="HATPase_c"/>
    <property type="match status" value="1"/>
</dbReference>
<dbReference type="SUPFAM" id="SSF55874">
    <property type="entry name" value="ATPase domain of HSP90 chaperone/DNA topoisomerase II/histidine kinase"/>
    <property type="match status" value="1"/>
</dbReference>